<keyword evidence="2" id="KW-1185">Reference proteome</keyword>
<protein>
    <submittedName>
        <fullName evidence="1">Uncharacterized protein</fullName>
    </submittedName>
</protein>
<accession>A0A392RDW2</accession>
<dbReference type="Proteomes" id="UP000265520">
    <property type="component" value="Unassembled WGS sequence"/>
</dbReference>
<sequence length="44" mass="4847">VMLKEVDGAMKVQLLKEVAGGKSRGRCYETGTWLSTTLVVVYQT</sequence>
<reference evidence="1 2" key="1">
    <citation type="journal article" date="2018" name="Front. Plant Sci.">
        <title>Red Clover (Trifolium pratense) and Zigzag Clover (T. medium) - A Picture of Genomic Similarities and Differences.</title>
        <authorList>
            <person name="Dluhosova J."/>
            <person name="Istvanek J."/>
            <person name="Nedelnik J."/>
            <person name="Repkova J."/>
        </authorList>
    </citation>
    <scope>NUCLEOTIDE SEQUENCE [LARGE SCALE GENOMIC DNA]</scope>
    <source>
        <strain evidence="2">cv. 10/8</strain>
        <tissue evidence="1">Leaf</tissue>
    </source>
</reference>
<comment type="caution">
    <text evidence="1">The sequence shown here is derived from an EMBL/GenBank/DDBJ whole genome shotgun (WGS) entry which is preliminary data.</text>
</comment>
<proteinExistence type="predicted"/>
<name>A0A392RDW2_9FABA</name>
<organism evidence="1 2">
    <name type="scientific">Trifolium medium</name>
    <dbReference type="NCBI Taxonomy" id="97028"/>
    <lineage>
        <taxon>Eukaryota</taxon>
        <taxon>Viridiplantae</taxon>
        <taxon>Streptophyta</taxon>
        <taxon>Embryophyta</taxon>
        <taxon>Tracheophyta</taxon>
        <taxon>Spermatophyta</taxon>
        <taxon>Magnoliopsida</taxon>
        <taxon>eudicotyledons</taxon>
        <taxon>Gunneridae</taxon>
        <taxon>Pentapetalae</taxon>
        <taxon>rosids</taxon>
        <taxon>fabids</taxon>
        <taxon>Fabales</taxon>
        <taxon>Fabaceae</taxon>
        <taxon>Papilionoideae</taxon>
        <taxon>50 kb inversion clade</taxon>
        <taxon>NPAAA clade</taxon>
        <taxon>Hologalegina</taxon>
        <taxon>IRL clade</taxon>
        <taxon>Trifolieae</taxon>
        <taxon>Trifolium</taxon>
    </lineage>
</organism>
<evidence type="ECO:0000313" key="2">
    <source>
        <dbReference type="Proteomes" id="UP000265520"/>
    </source>
</evidence>
<feature type="non-terminal residue" evidence="1">
    <location>
        <position position="1"/>
    </location>
</feature>
<evidence type="ECO:0000313" key="1">
    <source>
        <dbReference type="EMBL" id="MCI34322.1"/>
    </source>
</evidence>
<dbReference type="EMBL" id="LXQA010212787">
    <property type="protein sequence ID" value="MCI34322.1"/>
    <property type="molecule type" value="Genomic_DNA"/>
</dbReference>
<dbReference type="AlphaFoldDB" id="A0A392RDW2"/>